<dbReference type="Proteomes" id="UP000011087">
    <property type="component" value="Unassembled WGS sequence"/>
</dbReference>
<evidence type="ECO:0000313" key="4">
    <source>
        <dbReference type="EnsemblProtists" id="EKX40896"/>
    </source>
</evidence>
<evidence type="ECO:0000256" key="1">
    <source>
        <dbReference type="SAM" id="MobiDB-lite"/>
    </source>
</evidence>
<dbReference type="SUPFAM" id="SSF47473">
    <property type="entry name" value="EF-hand"/>
    <property type="match status" value="1"/>
</dbReference>
<dbReference type="EMBL" id="JH993028">
    <property type="protein sequence ID" value="EKX40896.1"/>
    <property type="molecule type" value="Genomic_DNA"/>
</dbReference>
<proteinExistence type="predicted"/>
<dbReference type="SMART" id="SM00054">
    <property type="entry name" value="EFh"/>
    <property type="match status" value="1"/>
</dbReference>
<feature type="domain" description="EF-hand" evidence="2">
    <location>
        <begin position="268"/>
        <end position="303"/>
    </location>
</feature>
<keyword evidence="5" id="KW-1185">Reference proteome</keyword>
<sequence>MSPLPRTSNSVAFDTGVSDSSQDRRRSSVYSVDSTVWQDDVVPLYRHNEHFPGYTGHVPKLNQTHGTRYSHASRMALQTPPSLDRPPVMFYQGKRARRVISSTHLLPGNTFSGLAKPTGEKGRGDKTPAEDGLHTYLQGSHVDLAAYYKSLSAKNYSQLLIKSGSPAKIRSNIDIGDRFYWSGPHMWQTTYLESFPKQMTGGSVTKENVKGVEKIVLQQKNNALLASRAQSNEEKKYQYKLLQAVVGQKRLDQLQKAVTEKVRQATNAGISELLHMFKLYDRDGTGYITADKFMHTIRKLGIYLSSTEAAALFGRYDADQEEDVTFYEFLDNFLEKTEEDEQ</sequence>
<dbReference type="RefSeq" id="XP_005827876.1">
    <property type="nucleotide sequence ID" value="XM_005827819.1"/>
</dbReference>
<dbReference type="GeneID" id="17297416"/>
<dbReference type="AlphaFoldDB" id="L1IXE7"/>
<dbReference type="OrthoDB" id="10512732at2759"/>
<dbReference type="HOGENOM" id="CLU_812480_0_0_1"/>
<reference evidence="3 5" key="1">
    <citation type="journal article" date="2012" name="Nature">
        <title>Algal genomes reveal evolutionary mosaicism and the fate of nucleomorphs.</title>
        <authorList>
            <consortium name="DOE Joint Genome Institute"/>
            <person name="Curtis B.A."/>
            <person name="Tanifuji G."/>
            <person name="Burki F."/>
            <person name="Gruber A."/>
            <person name="Irimia M."/>
            <person name="Maruyama S."/>
            <person name="Arias M.C."/>
            <person name="Ball S.G."/>
            <person name="Gile G.H."/>
            <person name="Hirakawa Y."/>
            <person name="Hopkins J.F."/>
            <person name="Kuo A."/>
            <person name="Rensing S.A."/>
            <person name="Schmutz J."/>
            <person name="Symeonidi A."/>
            <person name="Elias M."/>
            <person name="Eveleigh R.J."/>
            <person name="Herman E.K."/>
            <person name="Klute M.J."/>
            <person name="Nakayama T."/>
            <person name="Obornik M."/>
            <person name="Reyes-Prieto A."/>
            <person name="Armbrust E.V."/>
            <person name="Aves S.J."/>
            <person name="Beiko R.G."/>
            <person name="Coutinho P."/>
            <person name="Dacks J.B."/>
            <person name="Durnford D.G."/>
            <person name="Fast N.M."/>
            <person name="Green B.R."/>
            <person name="Grisdale C.J."/>
            <person name="Hempel F."/>
            <person name="Henrissat B."/>
            <person name="Hoppner M.P."/>
            <person name="Ishida K."/>
            <person name="Kim E."/>
            <person name="Koreny L."/>
            <person name="Kroth P.G."/>
            <person name="Liu Y."/>
            <person name="Malik S.B."/>
            <person name="Maier U.G."/>
            <person name="McRose D."/>
            <person name="Mock T."/>
            <person name="Neilson J.A."/>
            <person name="Onodera N.T."/>
            <person name="Poole A.M."/>
            <person name="Pritham E.J."/>
            <person name="Richards T.A."/>
            <person name="Rocap G."/>
            <person name="Roy S.W."/>
            <person name="Sarai C."/>
            <person name="Schaack S."/>
            <person name="Shirato S."/>
            <person name="Slamovits C.H."/>
            <person name="Spencer D.F."/>
            <person name="Suzuki S."/>
            <person name="Worden A.Z."/>
            <person name="Zauner S."/>
            <person name="Barry K."/>
            <person name="Bell C."/>
            <person name="Bharti A.K."/>
            <person name="Crow J.A."/>
            <person name="Grimwood J."/>
            <person name="Kramer R."/>
            <person name="Lindquist E."/>
            <person name="Lucas S."/>
            <person name="Salamov A."/>
            <person name="McFadden G.I."/>
            <person name="Lane C.E."/>
            <person name="Keeling P.J."/>
            <person name="Gray M.W."/>
            <person name="Grigoriev I.V."/>
            <person name="Archibald J.M."/>
        </authorList>
    </citation>
    <scope>NUCLEOTIDE SEQUENCE</scope>
    <source>
        <strain evidence="3 5">CCMP2712</strain>
    </source>
</reference>
<dbReference type="PROSITE" id="PS50222">
    <property type="entry name" value="EF_HAND_2"/>
    <property type="match status" value="1"/>
</dbReference>
<feature type="compositionally biased region" description="Polar residues" evidence="1">
    <location>
        <begin position="1"/>
        <end position="12"/>
    </location>
</feature>
<accession>L1IXE7</accession>
<reference evidence="4" key="3">
    <citation type="submission" date="2016-03" db="UniProtKB">
        <authorList>
            <consortium name="EnsemblProtists"/>
        </authorList>
    </citation>
    <scope>IDENTIFICATION</scope>
</reference>
<evidence type="ECO:0000313" key="3">
    <source>
        <dbReference type="EMBL" id="EKX40896.1"/>
    </source>
</evidence>
<dbReference type="EnsemblProtists" id="EKX40896">
    <property type="protein sequence ID" value="EKX40896"/>
    <property type="gene ID" value="GUITHDRAFT_154038"/>
</dbReference>
<gene>
    <name evidence="3" type="ORF">GUITHDRAFT_154038</name>
</gene>
<evidence type="ECO:0000313" key="5">
    <source>
        <dbReference type="Proteomes" id="UP000011087"/>
    </source>
</evidence>
<reference evidence="5" key="2">
    <citation type="submission" date="2012-11" db="EMBL/GenBank/DDBJ databases">
        <authorList>
            <person name="Kuo A."/>
            <person name="Curtis B.A."/>
            <person name="Tanifuji G."/>
            <person name="Burki F."/>
            <person name="Gruber A."/>
            <person name="Irimia M."/>
            <person name="Maruyama S."/>
            <person name="Arias M.C."/>
            <person name="Ball S.G."/>
            <person name="Gile G.H."/>
            <person name="Hirakawa Y."/>
            <person name="Hopkins J.F."/>
            <person name="Rensing S.A."/>
            <person name="Schmutz J."/>
            <person name="Symeonidi A."/>
            <person name="Elias M."/>
            <person name="Eveleigh R.J."/>
            <person name="Herman E.K."/>
            <person name="Klute M.J."/>
            <person name="Nakayama T."/>
            <person name="Obornik M."/>
            <person name="Reyes-Prieto A."/>
            <person name="Armbrust E.V."/>
            <person name="Aves S.J."/>
            <person name="Beiko R.G."/>
            <person name="Coutinho P."/>
            <person name="Dacks J.B."/>
            <person name="Durnford D.G."/>
            <person name="Fast N.M."/>
            <person name="Green B.R."/>
            <person name="Grisdale C."/>
            <person name="Hempe F."/>
            <person name="Henrissat B."/>
            <person name="Hoppner M.P."/>
            <person name="Ishida K.-I."/>
            <person name="Kim E."/>
            <person name="Koreny L."/>
            <person name="Kroth P.G."/>
            <person name="Liu Y."/>
            <person name="Malik S.-B."/>
            <person name="Maier U.G."/>
            <person name="McRose D."/>
            <person name="Mock T."/>
            <person name="Neilson J.A."/>
            <person name="Onodera N.T."/>
            <person name="Poole A.M."/>
            <person name="Pritham E.J."/>
            <person name="Richards T.A."/>
            <person name="Rocap G."/>
            <person name="Roy S.W."/>
            <person name="Sarai C."/>
            <person name="Schaack S."/>
            <person name="Shirato S."/>
            <person name="Slamovits C.H."/>
            <person name="Spencer D.F."/>
            <person name="Suzuki S."/>
            <person name="Worden A.Z."/>
            <person name="Zauner S."/>
            <person name="Barry K."/>
            <person name="Bell C."/>
            <person name="Bharti A.K."/>
            <person name="Crow J.A."/>
            <person name="Grimwood J."/>
            <person name="Kramer R."/>
            <person name="Lindquist E."/>
            <person name="Lucas S."/>
            <person name="Salamov A."/>
            <person name="McFadden G.I."/>
            <person name="Lane C.E."/>
            <person name="Keeling P.J."/>
            <person name="Gray M.W."/>
            <person name="Grigoriev I.V."/>
            <person name="Archibald J.M."/>
        </authorList>
    </citation>
    <scope>NUCLEOTIDE SEQUENCE</scope>
    <source>
        <strain evidence="5">CCMP2712</strain>
    </source>
</reference>
<dbReference type="KEGG" id="gtt:GUITHDRAFT_154038"/>
<feature type="region of interest" description="Disordered" evidence="1">
    <location>
        <begin position="1"/>
        <end position="32"/>
    </location>
</feature>
<dbReference type="CDD" id="cd00051">
    <property type="entry name" value="EFh"/>
    <property type="match status" value="1"/>
</dbReference>
<name>L1IXE7_GUITC</name>
<dbReference type="InterPro" id="IPR011992">
    <property type="entry name" value="EF-hand-dom_pair"/>
</dbReference>
<dbReference type="PaxDb" id="55529-EKX40896"/>
<dbReference type="InterPro" id="IPR002048">
    <property type="entry name" value="EF_hand_dom"/>
</dbReference>
<dbReference type="Pfam" id="PF13499">
    <property type="entry name" value="EF-hand_7"/>
    <property type="match status" value="1"/>
</dbReference>
<evidence type="ECO:0000259" key="2">
    <source>
        <dbReference type="PROSITE" id="PS50222"/>
    </source>
</evidence>
<organism evidence="3">
    <name type="scientific">Guillardia theta (strain CCMP2712)</name>
    <name type="common">Cryptophyte</name>
    <dbReference type="NCBI Taxonomy" id="905079"/>
    <lineage>
        <taxon>Eukaryota</taxon>
        <taxon>Cryptophyceae</taxon>
        <taxon>Pyrenomonadales</taxon>
        <taxon>Geminigeraceae</taxon>
        <taxon>Guillardia</taxon>
    </lineage>
</organism>
<dbReference type="Gene3D" id="1.10.238.10">
    <property type="entry name" value="EF-hand"/>
    <property type="match status" value="1"/>
</dbReference>
<dbReference type="GO" id="GO:0005509">
    <property type="term" value="F:calcium ion binding"/>
    <property type="evidence" value="ECO:0007669"/>
    <property type="project" value="InterPro"/>
</dbReference>
<protein>
    <recommendedName>
        <fullName evidence="2">EF-hand domain-containing protein</fullName>
    </recommendedName>
</protein>